<dbReference type="Gene3D" id="3.90.1580.10">
    <property type="entry name" value="paralog of FGE (formylglycine-generating enzyme)"/>
    <property type="match status" value="1"/>
</dbReference>
<dbReference type="RefSeq" id="WP_184015665.1">
    <property type="nucleotide sequence ID" value="NZ_JACIJC010000001.1"/>
</dbReference>
<evidence type="ECO:0000256" key="1">
    <source>
        <dbReference type="SAM" id="SignalP"/>
    </source>
</evidence>
<dbReference type="GO" id="GO:0120147">
    <property type="term" value="F:formylglycine-generating oxidase activity"/>
    <property type="evidence" value="ECO:0007669"/>
    <property type="project" value="TreeGrafter"/>
</dbReference>
<dbReference type="Proteomes" id="UP000549617">
    <property type="component" value="Unassembled WGS sequence"/>
</dbReference>
<proteinExistence type="predicted"/>
<evidence type="ECO:0000259" key="2">
    <source>
        <dbReference type="Pfam" id="PF03781"/>
    </source>
</evidence>
<dbReference type="InterPro" id="IPR042095">
    <property type="entry name" value="SUMF_sf"/>
</dbReference>
<keyword evidence="1" id="KW-0732">Signal</keyword>
<dbReference type="EMBL" id="JACIJC010000001">
    <property type="protein sequence ID" value="MBB5684928.1"/>
    <property type="molecule type" value="Genomic_DNA"/>
</dbReference>
<name>A0A7W9AG30_9SPHN</name>
<feature type="chain" id="PRO_5031574626" evidence="1">
    <location>
        <begin position="24"/>
        <end position="311"/>
    </location>
</feature>
<dbReference type="PANTHER" id="PTHR23150:SF35">
    <property type="entry name" value="BLL6746 PROTEIN"/>
    <property type="match status" value="1"/>
</dbReference>
<dbReference type="InterPro" id="IPR051043">
    <property type="entry name" value="Sulfatase_Mod_Factor_Kinase"/>
</dbReference>
<gene>
    <name evidence="3" type="ORF">FHS49_000919</name>
</gene>
<feature type="signal peptide" evidence="1">
    <location>
        <begin position="1"/>
        <end position="23"/>
    </location>
</feature>
<keyword evidence="4" id="KW-1185">Reference proteome</keyword>
<dbReference type="InterPro" id="IPR005532">
    <property type="entry name" value="SUMF_dom"/>
</dbReference>
<feature type="domain" description="Sulfatase-modifying factor enzyme-like" evidence="2">
    <location>
        <begin position="36"/>
        <end position="303"/>
    </location>
</feature>
<accession>A0A7W9AG30</accession>
<reference evidence="3 4" key="1">
    <citation type="submission" date="2020-08" db="EMBL/GenBank/DDBJ databases">
        <title>Genomic Encyclopedia of Type Strains, Phase IV (KMG-IV): sequencing the most valuable type-strain genomes for metagenomic binning, comparative biology and taxonomic classification.</title>
        <authorList>
            <person name="Goeker M."/>
        </authorList>
    </citation>
    <scope>NUCLEOTIDE SEQUENCE [LARGE SCALE GENOMIC DNA]</scope>
    <source>
        <strain evidence="3 4">DSM 25079</strain>
    </source>
</reference>
<sequence>MRNSLWFALSGFVALAAATPAAADGAPKVFADCSDCPEMVVVPAGTFKMGAEGGEEGRPEGPIRDIAIARPFALGSHEVTVDQFERFATETGYQAVGDCRSWVASTTSVELIPGSDFHKPSPDTELHGTLPVTCVAWSGAKAYVAWLSARTGQSYRLPTEAEWEYAARAGSSAAYPWGGKAEDGCAYANLYDEAGRKPELTSPVVACNDGHIKASPVKSLKPNAFGLYDMIGNVWEWTQDCYVAPYPAAAPKDGSAYELSGPCPRRSVRGGSWMTAAFRDRAAWRGRDPEEQESWIFGFRIARDLSPSEAK</sequence>
<organism evidence="3 4">
    <name type="scientific">Sphingobium boeckii</name>
    <dbReference type="NCBI Taxonomy" id="1082345"/>
    <lineage>
        <taxon>Bacteria</taxon>
        <taxon>Pseudomonadati</taxon>
        <taxon>Pseudomonadota</taxon>
        <taxon>Alphaproteobacteria</taxon>
        <taxon>Sphingomonadales</taxon>
        <taxon>Sphingomonadaceae</taxon>
        <taxon>Sphingobium</taxon>
    </lineage>
</organism>
<protein>
    <submittedName>
        <fullName evidence="3">Formylglycine-generating enzyme required for sulfatase activity</fullName>
    </submittedName>
</protein>
<comment type="caution">
    <text evidence="3">The sequence shown here is derived from an EMBL/GenBank/DDBJ whole genome shotgun (WGS) entry which is preliminary data.</text>
</comment>
<dbReference type="Pfam" id="PF03781">
    <property type="entry name" value="FGE-sulfatase"/>
    <property type="match status" value="1"/>
</dbReference>
<dbReference type="SUPFAM" id="SSF56436">
    <property type="entry name" value="C-type lectin-like"/>
    <property type="match status" value="1"/>
</dbReference>
<dbReference type="PANTHER" id="PTHR23150">
    <property type="entry name" value="SULFATASE MODIFYING FACTOR 1, 2"/>
    <property type="match status" value="1"/>
</dbReference>
<dbReference type="InterPro" id="IPR016187">
    <property type="entry name" value="CTDL_fold"/>
</dbReference>
<evidence type="ECO:0000313" key="4">
    <source>
        <dbReference type="Proteomes" id="UP000549617"/>
    </source>
</evidence>
<evidence type="ECO:0000313" key="3">
    <source>
        <dbReference type="EMBL" id="MBB5684928.1"/>
    </source>
</evidence>
<dbReference type="AlphaFoldDB" id="A0A7W9AG30"/>